<dbReference type="RefSeq" id="WP_377088879.1">
    <property type="nucleotide sequence ID" value="NZ_JBHSJL010000014.1"/>
</dbReference>
<dbReference type="EMBL" id="JBHUJB010000061">
    <property type="protein sequence ID" value="MFD2159928.1"/>
    <property type="molecule type" value="Genomic_DNA"/>
</dbReference>
<feature type="transmembrane region" description="Helical" evidence="1">
    <location>
        <begin position="12"/>
        <end position="33"/>
    </location>
</feature>
<keyword evidence="1" id="KW-0472">Membrane</keyword>
<accession>A0ABW4ZD58</accession>
<proteinExistence type="predicted"/>
<name>A0ABW4ZD58_9BACT</name>
<evidence type="ECO:0000313" key="3">
    <source>
        <dbReference type="Proteomes" id="UP001597389"/>
    </source>
</evidence>
<comment type="caution">
    <text evidence="2">The sequence shown here is derived from an EMBL/GenBank/DDBJ whole genome shotgun (WGS) entry which is preliminary data.</text>
</comment>
<evidence type="ECO:0000313" key="2">
    <source>
        <dbReference type="EMBL" id="MFD2159928.1"/>
    </source>
</evidence>
<evidence type="ECO:0008006" key="4">
    <source>
        <dbReference type="Google" id="ProtNLM"/>
    </source>
</evidence>
<gene>
    <name evidence="2" type="ORF">ACFSW8_13555</name>
</gene>
<keyword evidence="1" id="KW-1133">Transmembrane helix</keyword>
<sequence>MSQESNKKSARKYWWIIMLLPVGLALGTVTSLFHHLRQNEEEQAQEQFQVAVTLNAPHIDSGIERALILGTRNTSTPLGRRNTQSARKFIQGATSPGGTGLSFHEVNSSLHGEETIKLSYTDIPGAEKDSFLVVVIELAGSKSKGAAVKLGITPSLIRSLLESSNFKSIRFVLTPEQASPAQHAKQLGKSVFKHDQSIACLLVIKEQESVSINDINDWSLVDSNLPVSQMLSQQSPPFLAITHPILESSPLNELTPAISTAALNATEQLRKLILQAAK</sequence>
<keyword evidence="1" id="KW-0812">Transmembrane</keyword>
<reference evidence="3" key="1">
    <citation type="journal article" date="2019" name="Int. J. Syst. Evol. Microbiol.">
        <title>The Global Catalogue of Microorganisms (GCM) 10K type strain sequencing project: providing services to taxonomists for standard genome sequencing and annotation.</title>
        <authorList>
            <consortium name="The Broad Institute Genomics Platform"/>
            <consortium name="The Broad Institute Genome Sequencing Center for Infectious Disease"/>
            <person name="Wu L."/>
            <person name="Ma J."/>
        </authorList>
    </citation>
    <scope>NUCLEOTIDE SEQUENCE [LARGE SCALE GENOMIC DNA]</scope>
    <source>
        <strain evidence="3">CCUG 57942</strain>
    </source>
</reference>
<evidence type="ECO:0000256" key="1">
    <source>
        <dbReference type="SAM" id="Phobius"/>
    </source>
</evidence>
<dbReference type="Proteomes" id="UP001597389">
    <property type="component" value="Unassembled WGS sequence"/>
</dbReference>
<keyword evidence="3" id="KW-1185">Reference proteome</keyword>
<organism evidence="2 3">
    <name type="scientific">Rubritalea tangerina</name>
    <dbReference type="NCBI Taxonomy" id="430798"/>
    <lineage>
        <taxon>Bacteria</taxon>
        <taxon>Pseudomonadati</taxon>
        <taxon>Verrucomicrobiota</taxon>
        <taxon>Verrucomicrobiia</taxon>
        <taxon>Verrucomicrobiales</taxon>
        <taxon>Rubritaleaceae</taxon>
        <taxon>Rubritalea</taxon>
    </lineage>
</organism>
<protein>
    <recommendedName>
        <fullName evidence="4">SAF domain-containing protein</fullName>
    </recommendedName>
</protein>